<evidence type="ECO:0000313" key="2">
    <source>
        <dbReference type="EMBL" id="HEG90000.1"/>
    </source>
</evidence>
<dbReference type="SUPFAM" id="SSF51556">
    <property type="entry name" value="Metallo-dependent hydrolases"/>
    <property type="match status" value="1"/>
</dbReference>
<dbReference type="AlphaFoldDB" id="A0A831T849"/>
<organism evidence="2">
    <name type="scientific">Thermorudis peleae</name>
    <dbReference type="NCBI Taxonomy" id="1382356"/>
    <lineage>
        <taxon>Bacteria</taxon>
        <taxon>Pseudomonadati</taxon>
        <taxon>Thermomicrobiota</taxon>
        <taxon>Thermomicrobia</taxon>
        <taxon>Thermomicrobia incertae sedis</taxon>
        <taxon>Thermorudis</taxon>
    </lineage>
</organism>
<accession>A0A831T849</accession>
<dbReference type="EMBL" id="DSIY01000022">
    <property type="protein sequence ID" value="HEG90000.1"/>
    <property type="molecule type" value="Genomic_DNA"/>
</dbReference>
<reference evidence="2" key="1">
    <citation type="journal article" date="2020" name="mSystems">
        <title>Genome- and Community-Level Interaction Insights into Carbon Utilization and Element Cycling Functions of Hydrothermarchaeota in Hydrothermal Sediment.</title>
        <authorList>
            <person name="Zhou Z."/>
            <person name="Liu Y."/>
            <person name="Xu W."/>
            <person name="Pan J."/>
            <person name="Luo Z.H."/>
            <person name="Li M."/>
        </authorList>
    </citation>
    <scope>NUCLEOTIDE SEQUENCE [LARGE SCALE GENOMIC DNA]</scope>
    <source>
        <strain evidence="2">SpSt-210</strain>
    </source>
</reference>
<dbReference type="PANTHER" id="PTHR43383:SF2">
    <property type="entry name" value="AMIDOHYDROLASE 2 FAMILY PROTEIN"/>
    <property type="match status" value="1"/>
</dbReference>
<dbReference type="InterPro" id="IPR006680">
    <property type="entry name" value="Amidohydro-rel"/>
</dbReference>
<gene>
    <name evidence="2" type="ORF">ENP34_00920</name>
</gene>
<name>A0A831T849_9BACT</name>
<dbReference type="InterPro" id="IPR032466">
    <property type="entry name" value="Metal_Hydrolase"/>
</dbReference>
<dbReference type="Pfam" id="PF04909">
    <property type="entry name" value="Amidohydro_2"/>
    <property type="match status" value="1"/>
</dbReference>
<sequence length="385" mass="42743">MSTRHYLPEHIAEMPLVDHHCHAPLRLRQQIKATHLRQPFTESTVPDVVEQDVPHTVAYRTMIRWLASLLGTDPTEHAVLEARASYEPPAYHRLLADDAKLAACYDDYLYDEERCYTPGEWAELIGRPVRPVVRIETVAERLLPQVGSWDELRGRFGQELVAAAAGGAVAFKSIAAYRSGLEIQRVDAASADEAFLQVIADLDAGFFSRLEHKTLIDALLWEALEIAAELGLPLQLHVGLGDDDVFLPTSNPTLLRALFQEERYRHVPIVLLHCYPFVREAAYLASIYPNAYVDLGLTLPLVAGEAVPLVQEALGLAPASKVLASTDGHGLPEFQWFAARLWRAALTRALGALVEDDLLTDAEALEVAAMILHANAERIYPLERS</sequence>
<dbReference type="Gene3D" id="3.20.20.140">
    <property type="entry name" value="Metal-dependent hydrolases"/>
    <property type="match status" value="1"/>
</dbReference>
<dbReference type="PANTHER" id="PTHR43383">
    <property type="entry name" value="NODULIN 6"/>
    <property type="match status" value="1"/>
</dbReference>
<proteinExistence type="predicted"/>
<evidence type="ECO:0000259" key="1">
    <source>
        <dbReference type="Pfam" id="PF04909"/>
    </source>
</evidence>
<feature type="domain" description="Amidohydrolase-related" evidence="1">
    <location>
        <begin position="211"/>
        <end position="382"/>
    </location>
</feature>
<comment type="caution">
    <text evidence="2">The sequence shown here is derived from an EMBL/GenBank/DDBJ whole genome shotgun (WGS) entry which is preliminary data.</text>
</comment>
<dbReference type="GO" id="GO:0016787">
    <property type="term" value="F:hydrolase activity"/>
    <property type="evidence" value="ECO:0007669"/>
    <property type="project" value="InterPro"/>
</dbReference>
<protein>
    <recommendedName>
        <fullName evidence="1">Amidohydrolase-related domain-containing protein</fullName>
    </recommendedName>
</protein>